<dbReference type="Proteomes" id="UP001165064">
    <property type="component" value="Unassembled WGS sequence"/>
</dbReference>
<comment type="caution">
    <text evidence="1">The sequence shown here is derived from an EMBL/GenBank/DDBJ whole genome shotgun (WGS) entry which is preliminary data.</text>
</comment>
<keyword evidence="2" id="KW-1185">Reference proteome</keyword>
<name>A0ACB5TRQ3_AMBMO</name>
<sequence length="458" mass="52445">MSSYRSPVFGARASSAIDDLNLDEALDQADGELAASQQRQHQQHRGSDSTGFQADDEIDDGDEEEGDLGLYPVQSNLETRNANFRFFTTQQIEDAKGVSTLQRIQEQDGAHQLESVVVDYDTNWNTYADDYTTDNEEAMPLSPQYPAPSPRHPHVLAMDRGYGSVTNSQRSSRVGSPEYRNDEEEELEAYRMGMYNEDDADESGLVGAGRGRGLGGLGGLGQGMMESHDEFDDDDIDNPDGDHDGKAYLLSSRKRAEVDQHDRLFGSRHPAIRHNQRFYIAEEDLVVGFAGYRTSKLRLVGYYLFIVFTFGLGYLVLRWFPRYMIKMMGDEVPLGKAEWVVIEDEFGVLDIQKVDRLWYNKRLSSFLLPKQESDVDGEEKKGDGEGNSNEGEDGKDDYLDPDDTYRDNLIRNNDPVVPVLIMFEYQRWYFRRDFQEPFNYFWPEYDQYQREVSHAIVN</sequence>
<dbReference type="EMBL" id="BSXS01008807">
    <property type="protein sequence ID" value="GME93727.1"/>
    <property type="molecule type" value="Genomic_DNA"/>
</dbReference>
<evidence type="ECO:0000313" key="2">
    <source>
        <dbReference type="Proteomes" id="UP001165064"/>
    </source>
</evidence>
<proteinExistence type="predicted"/>
<protein>
    <submittedName>
        <fullName evidence="1">Unnamed protein product</fullName>
    </submittedName>
</protein>
<accession>A0ACB5TRQ3</accession>
<gene>
    <name evidence="1" type="ORF">Amon02_000939200</name>
</gene>
<evidence type="ECO:0000313" key="1">
    <source>
        <dbReference type="EMBL" id="GME93727.1"/>
    </source>
</evidence>
<reference evidence="1" key="1">
    <citation type="submission" date="2023-04" db="EMBL/GenBank/DDBJ databases">
        <title>Ambrosiozyma monospora NBRC 10751.</title>
        <authorList>
            <person name="Ichikawa N."/>
            <person name="Sato H."/>
            <person name="Tonouchi N."/>
        </authorList>
    </citation>
    <scope>NUCLEOTIDE SEQUENCE</scope>
    <source>
        <strain evidence="1">NBRC 10751</strain>
    </source>
</reference>
<organism evidence="1 2">
    <name type="scientific">Ambrosiozyma monospora</name>
    <name type="common">Yeast</name>
    <name type="synonym">Endomycopsis monosporus</name>
    <dbReference type="NCBI Taxonomy" id="43982"/>
    <lineage>
        <taxon>Eukaryota</taxon>
        <taxon>Fungi</taxon>
        <taxon>Dikarya</taxon>
        <taxon>Ascomycota</taxon>
        <taxon>Saccharomycotina</taxon>
        <taxon>Pichiomycetes</taxon>
        <taxon>Pichiales</taxon>
        <taxon>Pichiaceae</taxon>
        <taxon>Ambrosiozyma</taxon>
    </lineage>
</organism>